<comment type="caution">
    <text evidence="3">The sequence shown here is derived from an EMBL/GenBank/DDBJ whole genome shotgun (WGS) entry which is preliminary data.</text>
</comment>
<feature type="transmembrane region" description="Helical" evidence="2">
    <location>
        <begin position="736"/>
        <end position="769"/>
    </location>
</feature>
<evidence type="ECO:0000256" key="2">
    <source>
        <dbReference type="SAM" id="Phobius"/>
    </source>
</evidence>
<evidence type="ECO:0000256" key="1">
    <source>
        <dbReference type="SAM" id="MobiDB-lite"/>
    </source>
</evidence>
<feature type="region of interest" description="Disordered" evidence="1">
    <location>
        <begin position="1"/>
        <end position="22"/>
    </location>
</feature>
<dbReference type="AlphaFoldDB" id="A0A0S7Y1M9"/>
<feature type="transmembrane region" description="Helical" evidence="2">
    <location>
        <begin position="863"/>
        <end position="882"/>
    </location>
</feature>
<protein>
    <submittedName>
        <fullName evidence="3">Uncharacterized protein</fullName>
    </submittedName>
</protein>
<keyword evidence="2" id="KW-0812">Transmembrane</keyword>
<name>A0A0S7Y1M9_UNCSA</name>
<dbReference type="EMBL" id="LIZX01000044">
    <property type="protein sequence ID" value="KPJ68669.1"/>
    <property type="molecule type" value="Genomic_DNA"/>
</dbReference>
<accession>A0A0S7Y1M9</accession>
<sequence>MGVGHIHRMSVHNAPTVNPPGIPVKSIKGDRLIVNTAHWQGRSWRCDPRQIAYSFSNGNEAYMHVREIGTPEMFWRSIGLKKKRPGWVMGRFWGEPGRPAGPVKWTPLAWKHVPSRAGGILARISSNLGMERGMENIVACQGEGRDVIVTHISEGTDRRLVIINEDGWKDKRPEREKLMKELDCIYNFITDIEKQELSDDGRTLTLYLNILDASGQPARYDLDVSCLKLDPSKIYRNPKDKKFSIKLITPDEHTDHECEERTIEAIIPNPSTQNTPSATVTGYRDEKGELNFSIKPKDGSGKIHLKGKSISEVKKDPEYMLQPPETRRAIKKAEKELLDIDNFEWTPPKKINRRFAILFHVYRETRFKNILDAPLQEGESIVITKVKSASEVVHLNEMNGRPKGFIEIIPYNFNPSYGKKKNFELMRTDPRPHALYTIRFCSPVSTAIAPQHLIDIYVMGTEIMATIWPKIDQLGFFGVNMLAAMAFPYGKQFMDPAKLPWYVRAYATVSHSIFDAKSDAGRLYYLLTGNPALKGMKEAVGAAMVTGPNTDAVNPAREGRLFYSRIPGMRPHKIKTAIPGFYVEVVEDALVSYMDMTMFGLLTETTTDPLSAGGGLENYQTASIVQRAKRWNAGNNIYLKDAAQEILIDRKRGNRFYHAIYNFKSGLDQVSKVGLKTTARRDILGKLQPSSEANKTRKVRAYDPHRPVAKKFKPAEKKEWENVGTWFLYSFAKKIFYLSIFSLITFSFLPIPVVGSMFLVACLACTFLAWPFWNQQMMKVGVNPQGIMSLFPIHLFWGDQPMRTMSKSGLDIERLGVGKFVISTKELGNRIPTKDKRFAIWVTTILPTYAGSILLASGALISLLFGFGILTSALPYLGGLLASRMFSRFVKRILPNPNNRSWLRGKIRRLASQIPFLGGIIGSLIAFGNAAIIAIPLVTAVMAGGWALFMGANMINAWKRYFREQRQAHAHMPPNPVPKTIPRHQADTWRNAWREAWGKQIPLFTPDEFTRLNDKNICPYKLWNALESAFPNLLNKPDKSPIKNLNRVMESIDLYERFKWMSPLWNKRKRRKIDRLAKKTRADRAKLPGQDMDAEQFDRIKELNRLILEEVYPEFTPRKNI</sequence>
<keyword evidence="2" id="KW-0472">Membrane</keyword>
<keyword evidence="2" id="KW-1133">Transmembrane helix</keyword>
<feature type="transmembrane region" description="Helical" evidence="2">
    <location>
        <begin position="910"/>
        <end position="927"/>
    </location>
</feature>
<feature type="transmembrane region" description="Helical" evidence="2">
    <location>
        <begin position="838"/>
        <end position="857"/>
    </location>
</feature>
<evidence type="ECO:0000313" key="3">
    <source>
        <dbReference type="EMBL" id="KPJ68669.1"/>
    </source>
</evidence>
<feature type="transmembrane region" description="Helical" evidence="2">
    <location>
        <begin position="933"/>
        <end position="955"/>
    </location>
</feature>
<evidence type="ECO:0000313" key="4">
    <source>
        <dbReference type="Proteomes" id="UP000051861"/>
    </source>
</evidence>
<gene>
    <name evidence="3" type="ORF">AMJ44_05790</name>
</gene>
<organism evidence="3 4">
    <name type="scientific">candidate division WOR-1 bacterium DG_54_3</name>
    <dbReference type="NCBI Taxonomy" id="1703775"/>
    <lineage>
        <taxon>Bacteria</taxon>
        <taxon>Bacillati</taxon>
        <taxon>Saganbacteria</taxon>
    </lineage>
</organism>
<feature type="compositionally biased region" description="Basic residues" evidence="1">
    <location>
        <begin position="1"/>
        <end position="10"/>
    </location>
</feature>
<proteinExistence type="predicted"/>
<reference evidence="3 4" key="1">
    <citation type="journal article" date="2015" name="Microbiome">
        <title>Genomic resolution of linkages in carbon, nitrogen, and sulfur cycling among widespread estuary sediment bacteria.</title>
        <authorList>
            <person name="Baker B.J."/>
            <person name="Lazar C.S."/>
            <person name="Teske A.P."/>
            <person name="Dick G.J."/>
        </authorList>
    </citation>
    <scope>NUCLEOTIDE SEQUENCE [LARGE SCALE GENOMIC DNA]</scope>
    <source>
        <strain evidence="3">DG_54_3</strain>
    </source>
</reference>
<dbReference type="Proteomes" id="UP000051861">
    <property type="component" value="Unassembled WGS sequence"/>
</dbReference>